<keyword evidence="3" id="KW-1185">Reference proteome</keyword>
<keyword evidence="2" id="KW-0238">DNA-binding</keyword>
<accession>A0A285TPV9</accession>
<evidence type="ECO:0000313" key="3">
    <source>
        <dbReference type="Proteomes" id="UP000219636"/>
    </source>
</evidence>
<dbReference type="PROSITE" id="PS50930">
    <property type="entry name" value="HTH_LYTTR"/>
    <property type="match status" value="1"/>
</dbReference>
<dbReference type="InterPro" id="IPR046947">
    <property type="entry name" value="LytR-like"/>
</dbReference>
<proteinExistence type="predicted"/>
<organism evidence="2 3">
    <name type="scientific">Ureibacillus xyleni</name>
    <dbReference type="NCBI Taxonomy" id="614648"/>
    <lineage>
        <taxon>Bacteria</taxon>
        <taxon>Bacillati</taxon>
        <taxon>Bacillota</taxon>
        <taxon>Bacilli</taxon>
        <taxon>Bacillales</taxon>
        <taxon>Caryophanaceae</taxon>
        <taxon>Ureibacillus</taxon>
    </lineage>
</organism>
<feature type="domain" description="HTH LytTR-type" evidence="1">
    <location>
        <begin position="120"/>
        <end position="223"/>
    </location>
</feature>
<protein>
    <submittedName>
        <fullName evidence="2">LytTr DNA-binding domain-containing protein</fullName>
    </submittedName>
</protein>
<name>A0A285TPV9_9BACL</name>
<dbReference type="GO" id="GO:0003677">
    <property type="term" value="F:DNA binding"/>
    <property type="evidence" value="ECO:0007669"/>
    <property type="project" value="UniProtKB-KW"/>
</dbReference>
<gene>
    <name evidence="2" type="ORF">SAMN05880501_1153</name>
</gene>
<dbReference type="EMBL" id="OBMQ01000015">
    <property type="protein sequence ID" value="SOC23083.1"/>
    <property type="molecule type" value="Genomic_DNA"/>
</dbReference>
<dbReference type="Proteomes" id="UP000219636">
    <property type="component" value="Unassembled WGS sequence"/>
</dbReference>
<dbReference type="PANTHER" id="PTHR37299:SF4">
    <property type="entry name" value="TRANSCRIPTIONAL REGULATOR"/>
    <property type="match status" value="1"/>
</dbReference>
<dbReference type="SMART" id="SM00850">
    <property type="entry name" value="LytTR"/>
    <property type="match status" value="1"/>
</dbReference>
<evidence type="ECO:0000259" key="1">
    <source>
        <dbReference type="PROSITE" id="PS50930"/>
    </source>
</evidence>
<dbReference type="Gene3D" id="2.40.50.40">
    <property type="match status" value="1"/>
</dbReference>
<dbReference type="Gene3D" id="2.20.25.10">
    <property type="match status" value="1"/>
</dbReference>
<dbReference type="OrthoDB" id="9802383at2"/>
<dbReference type="GO" id="GO:0000156">
    <property type="term" value="F:phosphorelay response regulator activity"/>
    <property type="evidence" value="ECO:0007669"/>
    <property type="project" value="InterPro"/>
</dbReference>
<evidence type="ECO:0000313" key="2">
    <source>
        <dbReference type="EMBL" id="SOC23083.1"/>
    </source>
</evidence>
<dbReference type="RefSeq" id="WP_097074837.1">
    <property type="nucleotide sequence ID" value="NZ_OBMQ01000015.1"/>
</dbReference>
<reference evidence="3" key="1">
    <citation type="submission" date="2017-08" db="EMBL/GenBank/DDBJ databases">
        <authorList>
            <person name="Varghese N."/>
            <person name="Submissions S."/>
        </authorList>
    </citation>
    <scope>NUCLEOTIDE SEQUENCE [LARGE SCALE GENOMIC DNA]</scope>
    <source>
        <strain evidence="3">JC22</strain>
    </source>
</reference>
<sequence>MGNENFQISREEFDQFKIILEDWISKDASIAIAIGDSYVYHSKSEHHNHLKFEMSVHPESIAARVLKTRKKTEALMDNSILGEPYYAIGYPIYFKQQDAALIVILPSTYTEEKRKPYKFLTGKQDEDWTPIPIEQISYIESLQKRTWFYAHNEQYKTNITLKELQTKLPDFFVRIHRSYILNIYFIKRISRDLASNFIVELKSGAALPVSQSYINDLRKVLEF</sequence>
<dbReference type="AlphaFoldDB" id="A0A285TPV9"/>
<dbReference type="PANTHER" id="PTHR37299">
    <property type="entry name" value="TRANSCRIPTIONAL REGULATOR-RELATED"/>
    <property type="match status" value="1"/>
</dbReference>
<dbReference type="Pfam" id="PF04397">
    <property type="entry name" value="LytTR"/>
    <property type="match status" value="1"/>
</dbReference>
<dbReference type="InterPro" id="IPR007492">
    <property type="entry name" value="LytTR_DNA-bd_dom"/>
</dbReference>